<dbReference type="STRING" id="313596.RB2501_01231"/>
<comment type="similarity">
    <text evidence="5">Belongs to the Rap family.</text>
</comment>
<keyword evidence="8" id="KW-0472">Membrane</keyword>
<evidence type="ECO:0000256" key="8">
    <source>
        <dbReference type="SAM" id="Phobius"/>
    </source>
</evidence>
<dbReference type="PANTHER" id="PTHR46630:SF1">
    <property type="entry name" value="TETRATRICOPEPTIDE REPEAT PROTEIN 29"/>
    <property type="match status" value="1"/>
</dbReference>
<feature type="transmembrane region" description="Helical" evidence="8">
    <location>
        <begin position="394"/>
        <end position="414"/>
    </location>
</feature>
<dbReference type="KEGG" id="rbi:RB2501_01231"/>
<reference evidence="10 11" key="1">
    <citation type="journal article" date="2009" name="J. Bacteriol.">
        <title>Complete genome sequence of Robiginitalea biformata HTCC2501.</title>
        <authorList>
            <person name="Oh H.M."/>
            <person name="Giovannoni S.J."/>
            <person name="Lee K."/>
            <person name="Ferriera S."/>
            <person name="Johnson J."/>
            <person name="Cho J.C."/>
        </authorList>
    </citation>
    <scope>NUCLEOTIDE SEQUENCE [LARGE SCALE GENOMIC DNA]</scope>
    <source>
        <strain evidence="11">ATCC BAA-864 / HTCC2501 / KCTC 12146</strain>
    </source>
</reference>
<dbReference type="GO" id="GO:0005737">
    <property type="term" value="C:cytoplasm"/>
    <property type="evidence" value="ECO:0007669"/>
    <property type="project" value="UniProtKB-SubCell"/>
</dbReference>
<keyword evidence="2" id="KW-0963">Cytoplasm</keyword>
<dbReference type="InterPro" id="IPR036388">
    <property type="entry name" value="WH-like_DNA-bd_sf"/>
</dbReference>
<evidence type="ECO:0000256" key="6">
    <source>
        <dbReference type="PROSITE-ProRule" id="PRU00339"/>
    </source>
</evidence>
<dbReference type="Proteomes" id="UP000009049">
    <property type="component" value="Chromosome"/>
</dbReference>
<dbReference type="EMBL" id="CP001712">
    <property type="protein sequence ID" value="EAR14656.1"/>
    <property type="molecule type" value="Genomic_DNA"/>
</dbReference>
<dbReference type="InterPro" id="IPR019734">
    <property type="entry name" value="TPR_rpt"/>
</dbReference>
<dbReference type="AlphaFoldDB" id="A4CP39"/>
<dbReference type="InterPro" id="IPR016032">
    <property type="entry name" value="Sig_transdc_resp-reg_C-effctor"/>
</dbReference>
<dbReference type="GO" id="GO:0003677">
    <property type="term" value="F:DNA binding"/>
    <property type="evidence" value="ECO:0007669"/>
    <property type="project" value="InterPro"/>
</dbReference>
<feature type="domain" description="HTH luxR-type" evidence="9">
    <location>
        <begin position="512"/>
        <end position="568"/>
    </location>
</feature>
<comment type="subcellular location">
    <subcellularLocation>
        <location evidence="1">Cytoplasm</location>
    </subcellularLocation>
</comment>
<feature type="repeat" description="TPR" evidence="6">
    <location>
        <begin position="114"/>
        <end position="147"/>
    </location>
</feature>
<evidence type="ECO:0000313" key="11">
    <source>
        <dbReference type="Proteomes" id="UP000009049"/>
    </source>
</evidence>
<keyword evidence="7" id="KW-0175">Coiled coil</keyword>
<dbReference type="HOGENOM" id="CLU_029906_0_0_10"/>
<keyword evidence="8" id="KW-0812">Transmembrane</keyword>
<evidence type="ECO:0000256" key="5">
    <source>
        <dbReference type="ARBA" id="ARBA00038253"/>
    </source>
</evidence>
<organism evidence="10 11">
    <name type="scientific">Robiginitalea biformata (strain ATCC BAA-864 / DSM 15991 / KCTC 12146 / HTCC2501)</name>
    <dbReference type="NCBI Taxonomy" id="313596"/>
    <lineage>
        <taxon>Bacteria</taxon>
        <taxon>Pseudomonadati</taxon>
        <taxon>Bacteroidota</taxon>
        <taxon>Flavobacteriia</taxon>
        <taxon>Flavobacteriales</taxon>
        <taxon>Flavobacteriaceae</taxon>
        <taxon>Robiginitalea</taxon>
    </lineage>
</organism>
<keyword evidence="11" id="KW-1185">Reference proteome</keyword>
<dbReference type="Gene3D" id="1.10.10.10">
    <property type="entry name" value="Winged helix-like DNA-binding domain superfamily/Winged helix DNA-binding domain"/>
    <property type="match status" value="1"/>
</dbReference>
<evidence type="ECO:0000256" key="4">
    <source>
        <dbReference type="ARBA" id="ARBA00022803"/>
    </source>
</evidence>
<dbReference type="InterPro" id="IPR000792">
    <property type="entry name" value="Tscrpt_reg_LuxR_C"/>
</dbReference>
<evidence type="ECO:0000256" key="3">
    <source>
        <dbReference type="ARBA" id="ARBA00022737"/>
    </source>
</evidence>
<keyword evidence="4 6" id="KW-0802">TPR repeat</keyword>
<sequence length="572" mass="65505">MAHFGLYAQSPAHTDNPVLDSLQQVLEQQEGLERAYTYREIFLNMRAYDIQTAKAYLDSAAAINALVQNDTLKARLYESSARYHYYISDYKEGAAQLQLAIEVNREIGNRQDLPVNYNALGIFYKYLGKPGLALESFQNALRISEQLGQPSSALAPALMNIGKLHAELGDLEISNTYYRRVEAICGESGVEYCLAITRSNMATNLAEAGNYREALQLYQEALPYFESENLKTELGEQYNLMASVYLKMDSLNTARTYLEKALEINRETGELRELGMAHRGLGDIHFREGDYRLALERYQNGLGYFEPSNSLDAVETYLRISESFDKLGNIPQAYAFHTRFFSAYDSIFSQKNQDKISALEIQYESEKNRQEIQMQQQEIALLQEKQKADRLQRIGLISGLVVVLFFAGLGYYALRQKMKRNRLERERVKAELAFKKKELTTHALHLAKKNEILEDLKQQAKSLKETEDNSTAYKALLRTISADQQDDKAWENFTQYFEAVHKDFARKATEKYPEITRTELRLMALIKMNLSSKEIASILNISAEGVKKARHRLRKKMELSRADSLDTAIMSL</sequence>
<feature type="coiled-coil region" evidence="7">
    <location>
        <begin position="349"/>
        <end position="394"/>
    </location>
</feature>
<dbReference type="GO" id="GO:0006355">
    <property type="term" value="P:regulation of DNA-templated transcription"/>
    <property type="evidence" value="ECO:0007669"/>
    <property type="project" value="InterPro"/>
</dbReference>
<dbReference type="Pfam" id="PF00196">
    <property type="entry name" value="GerE"/>
    <property type="match status" value="1"/>
</dbReference>
<dbReference type="eggNOG" id="COG2771">
    <property type="taxonomic scope" value="Bacteria"/>
</dbReference>
<keyword evidence="3" id="KW-0677">Repeat</keyword>
<dbReference type="PROSITE" id="PS50005">
    <property type="entry name" value="TPR"/>
    <property type="match status" value="2"/>
</dbReference>
<dbReference type="Pfam" id="PF13424">
    <property type="entry name" value="TPR_12"/>
    <property type="match status" value="2"/>
</dbReference>
<dbReference type="SUPFAM" id="SSF48452">
    <property type="entry name" value="TPR-like"/>
    <property type="match status" value="2"/>
</dbReference>
<proteinExistence type="inferred from homology"/>
<dbReference type="eggNOG" id="COG0457">
    <property type="taxonomic scope" value="Bacteria"/>
</dbReference>
<keyword evidence="8" id="KW-1133">Transmembrane helix</keyword>
<dbReference type="InterPro" id="IPR011990">
    <property type="entry name" value="TPR-like_helical_dom_sf"/>
</dbReference>
<evidence type="ECO:0000259" key="9">
    <source>
        <dbReference type="SMART" id="SM00421"/>
    </source>
</evidence>
<evidence type="ECO:0000256" key="7">
    <source>
        <dbReference type="SAM" id="Coils"/>
    </source>
</evidence>
<dbReference type="SMART" id="SM00421">
    <property type="entry name" value="HTH_LUXR"/>
    <property type="match status" value="1"/>
</dbReference>
<gene>
    <name evidence="10" type="ordered locus">RB2501_01231</name>
</gene>
<dbReference type="Gene3D" id="1.25.40.10">
    <property type="entry name" value="Tetratricopeptide repeat domain"/>
    <property type="match status" value="2"/>
</dbReference>
<accession>A4CP39</accession>
<feature type="coiled-coil region" evidence="7">
    <location>
        <begin position="418"/>
        <end position="469"/>
    </location>
</feature>
<dbReference type="PANTHER" id="PTHR46630">
    <property type="entry name" value="TETRATRICOPEPTIDE REPEAT PROTEIN 29"/>
    <property type="match status" value="1"/>
</dbReference>
<evidence type="ECO:0000313" key="10">
    <source>
        <dbReference type="EMBL" id="EAR14656.1"/>
    </source>
</evidence>
<evidence type="ECO:0000256" key="2">
    <source>
        <dbReference type="ARBA" id="ARBA00022490"/>
    </source>
</evidence>
<dbReference type="SMART" id="SM00028">
    <property type="entry name" value="TPR"/>
    <property type="match status" value="7"/>
</dbReference>
<dbReference type="InterPro" id="IPR051476">
    <property type="entry name" value="Bac_ResReg_Asp_Phosphatase"/>
</dbReference>
<protein>
    <recommendedName>
        <fullName evidence="9">HTH luxR-type domain-containing protein</fullName>
    </recommendedName>
</protein>
<name>A4CP39_ROBBH</name>
<evidence type="ECO:0000256" key="1">
    <source>
        <dbReference type="ARBA" id="ARBA00004496"/>
    </source>
</evidence>
<dbReference type="SUPFAM" id="SSF46894">
    <property type="entry name" value="C-terminal effector domain of the bipartite response regulators"/>
    <property type="match status" value="1"/>
</dbReference>
<feature type="repeat" description="TPR" evidence="6">
    <location>
        <begin position="235"/>
        <end position="268"/>
    </location>
</feature>